<dbReference type="InterPro" id="IPR014284">
    <property type="entry name" value="RNA_pol_sigma-70_dom"/>
</dbReference>
<dbReference type="InterPro" id="IPR013325">
    <property type="entry name" value="RNA_pol_sigma_r2"/>
</dbReference>
<comment type="similarity">
    <text evidence="1">Belongs to the sigma-70 factor family. ECF subfamily.</text>
</comment>
<comment type="caution">
    <text evidence="7">The sequence shown here is derived from an EMBL/GenBank/DDBJ whole genome shotgun (WGS) entry which is preliminary data.</text>
</comment>
<reference evidence="7" key="1">
    <citation type="submission" date="2018-12" db="EMBL/GenBank/DDBJ databases">
        <authorList>
            <person name="Will S."/>
            <person name="Neumann-Schaal M."/>
            <person name="Henke P."/>
        </authorList>
    </citation>
    <scope>NUCLEOTIDE SEQUENCE</scope>
    <source>
        <strain evidence="7">PCC 7102</strain>
    </source>
</reference>
<evidence type="ECO:0000313" key="7">
    <source>
        <dbReference type="EMBL" id="RUT09674.1"/>
    </source>
</evidence>
<dbReference type="PANTHER" id="PTHR43133">
    <property type="entry name" value="RNA POLYMERASE ECF-TYPE SIGMA FACTO"/>
    <property type="match status" value="1"/>
</dbReference>
<dbReference type="Pfam" id="PF08281">
    <property type="entry name" value="Sigma70_r4_2"/>
    <property type="match status" value="1"/>
</dbReference>
<keyword evidence="4" id="KW-0804">Transcription</keyword>
<evidence type="ECO:0000259" key="6">
    <source>
        <dbReference type="Pfam" id="PF08281"/>
    </source>
</evidence>
<dbReference type="GO" id="GO:0006352">
    <property type="term" value="P:DNA-templated transcription initiation"/>
    <property type="evidence" value="ECO:0007669"/>
    <property type="project" value="InterPro"/>
</dbReference>
<dbReference type="Gene3D" id="1.10.10.10">
    <property type="entry name" value="Winged helix-like DNA-binding domain superfamily/Winged helix DNA-binding domain"/>
    <property type="match status" value="1"/>
</dbReference>
<accession>A0A433VU96</accession>
<dbReference type="InterPro" id="IPR036388">
    <property type="entry name" value="WH-like_DNA-bd_sf"/>
</dbReference>
<dbReference type="GO" id="GO:0016987">
    <property type="term" value="F:sigma factor activity"/>
    <property type="evidence" value="ECO:0007669"/>
    <property type="project" value="UniProtKB-KW"/>
</dbReference>
<evidence type="ECO:0000256" key="4">
    <source>
        <dbReference type="ARBA" id="ARBA00023163"/>
    </source>
</evidence>
<keyword evidence="2" id="KW-0805">Transcription regulation</keyword>
<evidence type="ECO:0000256" key="2">
    <source>
        <dbReference type="ARBA" id="ARBA00023015"/>
    </source>
</evidence>
<dbReference type="NCBIfam" id="TIGR02937">
    <property type="entry name" value="sigma70-ECF"/>
    <property type="match status" value="1"/>
</dbReference>
<evidence type="ECO:0000259" key="5">
    <source>
        <dbReference type="Pfam" id="PF04542"/>
    </source>
</evidence>
<dbReference type="RefSeq" id="WP_127077951.1">
    <property type="nucleotide sequence ID" value="NZ_RSCL01000001.1"/>
</dbReference>
<sequence>MDCRPVSDDALLSQIAKHDQTALSELYNRYAKVIYSVAFSSLKSVEESEEVVLDVFSQVWRIAERYDTTKGRVDTWVFMLARSRILDKLRKLQRSQFSSPVLTKLSEIETPTTIDPTENVAIYERRQRVSDALQVLPKEQRQVIELAYYHGLSHSQISVQTGISLGTVKTRIRLGLNKLKSALE</sequence>
<dbReference type="InterPro" id="IPR013324">
    <property type="entry name" value="RNA_pol_sigma_r3/r4-like"/>
</dbReference>
<dbReference type="SUPFAM" id="SSF88659">
    <property type="entry name" value="Sigma3 and sigma4 domains of RNA polymerase sigma factors"/>
    <property type="match status" value="1"/>
</dbReference>
<dbReference type="Gene3D" id="1.10.1740.10">
    <property type="match status" value="1"/>
</dbReference>
<evidence type="ECO:0000313" key="8">
    <source>
        <dbReference type="Proteomes" id="UP000271624"/>
    </source>
</evidence>
<feature type="domain" description="RNA polymerase sigma-70 region 2" evidence="5">
    <location>
        <begin position="26"/>
        <end position="94"/>
    </location>
</feature>
<evidence type="ECO:0000256" key="3">
    <source>
        <dbReference type="ARBA" id="ARBA00023082"/>
    </source>
</evidence>
<dbReference type="CDD" id="cd06171">
    <property type="entry name" value="Sigma70_r4"/>
    <property type="match status" value="1"/>
</dbReference>
<keyword evidence="3" id="KW-0731">Sigma factor</keyword>
<evidence type="ECO:0000256" key="1">
    <source>
        <dbReference type="ARBA" id="ARBA00010641"/>
    </source>
</evidence>
<dbReference type="SUPFAM" id="SSF88946">
    <property type="entry name" value="Sigma2 domain of RNA polymerase sigma factors"/>
    <property type="match status" value="1"/>
</dbReference>
<feature type="domain" description="RNA polymerase sigma factor 70 region 4 type 2" evidence="6">
    <location>
        <begin position="127"/>
        <end position="179"/>
    </location>
</feature>
<dbReference type="InterPro" id="IPR039425">
    <property type="entry name" value="RNA_pol_sigma-70-like"/>
</dbReference>
<dbReference type="PANTHER" id="PTHR43133:SF62">
    <property type="entry name" value="RNA POLYMERASE SIGMA FACTOR SIGZ"/>
    <property type="match status" value="1"/>
</dbReference>
<dbReference type="InterPro" id="IPR007627">
    <property type="entry name" value="RNA_pol_sigma70_r2"/>
</dbReference>
<reference evidence="7" key="2">
    <citation type="journal article" date="2019" name="Genome Biol. Evol.">
        <title>Day and night: Metabolic profiles and evolutionary relationships of six axenic non-marine cyanobacteria.</title>
        <authorList>
            <person name="Will S.E."/>
            <person name="Henke P."/>
            <person name="Boedeker C."/>
            <person name="Huang S."/>
            <person name="Brinkmann H."/>
            <person name="Rohde M."/>
            <person name="Jarek M."/>
            <person name="Friedl T."/>
            <person name="Seufert S."/>
            <person name="Schumacher M."/>
            <person name="Overmann J."/>
            <person name="Neumann-Schaal M."/>
            <person name="Petersen J."/>
        </authorList>
    </citation>
    <scope>NUCLEOTIDE SEQUENCE [LARGE SCALE GENOMIC DNA]</scope>
    <source>
        <strain evidence="7">PCC 7102</strain>
    </source>
</reference>
<protein>
    <submittedName>
        <fullName evidence="7">RNA polymerase</fullName>
    </submittedName>
</protein>
<dbReference type="InterPro" id="IPR013249">
    <property type="entry name" value="RNA_pol_sigma70_r4_t2"/>
</dbReference>
<dbReference type="Proteomes" id="UP000271624">
    <property type="component" value="Unassembled WGS sequence"/>
</dbReference>
<dbReference type="AlphaFoldDB" id="A0A433VU96"/>
<dbReference type="GO" id="GO:0003677">
    <property type="term" value="F:DNA binding"/>
    <property type="evidence" value="ECO:0007669"/>
    <property type="project" value="InterPro"/>
</dbReference>
<dbReference type="Pfam" id="PF04542">
    <property type="entry name" value="Sigma70_r2"/>
    <property type="match status" value="1"/>
</dbReference>
<dbReference type="EMBL" id="RSCL01000001">
    <property type="protein sequence ID" value="RUT09674.1"/>
    <property type="molecule type" value="Genomic_DNA"/>
</dbReference>
<keyword evidence="8" id="KW-1185">Reference proteome</keyword>
<name>A0A433VU96_9CYAN</name>
<proteinExistence type="inferred from homology"/>
<gene>
    <name evidence="7" type="ORF">DSM106972_001690</name>
</gene>
<dbReference type="OrthoDB" id="9784272at2"/>
<organism evidence="7 8">
    <name type="scientific">Dulcicalothrix desertica PCC 7102</name>
    <dbReference type="NCBI Taxonomy" id="232991"/>
    <lineage>
        <taxon>Bacteria</taxon>
        <taxon>Bacillati</taxon>
        <taxon>Cyanobacteriota</taxon>
        <taxon>Cyanophyceae</taxon>
        <taxon>Nostocales</taxon>
        <taxon>Calotrichaceae</taxon>
        <taxon>Dulcicalothrix</taxon>
    </lineage>
</organism>